<keyword evidence="3" id="KW-1185">Reference proteome</keyword>
<accession>A0A1I3YZL2</accession>
<gene>
    <name evidence="2" type="ORF">SAMN04488085_101273</name>
</gene>
<evidence type="ECO:0008006" key="4">
    <source>
        <dbReference type="Google" id="ProtNLM"/>
    </source>
</evidence>
<dbReference type="Proteomes" id="UP000199152">
    <property type="component" value="Unassembled WGS sequence"/>
</dbReference>
<protein>
    <recommendedName>
        <fullName evidence="4">Helix-turn-helix domain-containing protein</fullName>
    </recommendedName>
</protein>
<dbReference type="STRING" id="504800.SAMN04488085_101273"/>
<sequence>MSAMTQAELAALPATVDVVTAARALSCGRTLAYQLVRAGQFPARVVRLGSRYRVVTGGPDGLLAALGIEPAADSPRSAVTTSPPNLRPVSGL</sequence>
<feature type="region of interest" description="Disordered" evidence="1">
    <location>
        <begin position="72"/>
        <end position="92"/>
    </location>
</feature>
<dbReference type="RefSeq" id="WP_091320223.1">
    <property type="nucleotide sequence ID" value="NZ_FOSW01000001.1"/>
</dbReference>
<dbReference type="AlphaFoldDB" id="A0A1I3YZL2"/>
<dbReference type="EMBL" id="FOSW01000001">
    <property type="protein sequence ID" value="SFK37230.1"/>
    <property type="molecule type" value="Genomic_DNA"/>
</dbReference>
<dbReference type="OrthoDB" id="3541350at2"/>
<evidence type="ECO:0000313" key="2">
    <source>
        <dbReference type="EMBL" id="SFK37230.1"/>
    </source>
</evidence>
<reference evidence="2 3" key="1">
    <citation type="submission" date="2016-10" db="EMBL/GenBank/DDBJ databases">
        <authorList>
            <person name="de Groot N.N."/>
        </authorList>
    </citation>
    <scope>NUCLEOTIDE SEQUENCE [LARGE SCALE GENOMIC DNA]</scope>
    <source>
        <strain evidence="2 3">DSM 45317</strain>
    </source>
</reference>
<evidence type="ECO:0000313" key="3">
    <source>
        <dbReference type="Proteomes" id="UP000199152"/>
    </source>
</evidence>
<organism evidence="2 3">
    <name type="scientific">Geodermatophilus ruber</name>
    <dbReference type="NCBI Taxonomy" id="504800"/>
    <lineage>
        <taxon>Bacteria</taxon>
        <taxon>Bacillati</taxon>
        <taxon>Actinomycetota</taxon>
        <taxon>Actinomycetes</taxon>
        <taxon>Geodermatophilales</taxon>
        <taxon>Geodermatophilaceae</taxon>
        <taxon>Geodermatophilus</taxon>
    </lineage>
</organism>
<name>A0A1I3YZL2_9ACTN</name>
<proteinExistence type="predicted"/>
<dbReference type="InParanoid" id="A0A1I3YZL2"/>
<evidence type="ECO:0000256" key="1">
    <source>
        <dbReference type="SAM" id="MobiDB-lite"/>
    </source>
</evidence>